<evidence type="ECO:0000313" key="3">
    <source>
        <dbReference type="EMBL" id="CAD7079782.1"/>
    </source>
</evidence>
<feature type="signal peptide" evidence="2">
    <location>
        <begin position="1"/>
        <end position="21"/>
    </location>
</feature>
<dbReference type="AlphaFoldDB" id="A0A7R8UFT6"/>
<protein>
    <submittedName>
        <fullName evidence="3">Uncharacterized protein</fullName>
    </submittedName>
</protein>
<sequence>MFKIIAIVAAVCVLLAPNGETAPTALQLLPAREGYIPVYIRTGDTPLIDINPELAEAFRETENIQTREAKIEEDQPSQPASEAKSDDKKPEDQKPEPTAVAKSKRQATEDQAQDPAKAASHEDSKEDQSKSEESKKPEEAAPEAPREKREWGTQVPDTPTKTLDSKATDESQSGHGTNDDANKSL</sequence>
<proteinExistence type="predicted"/>
<reference evidence="3 4" key="1">
    <citation type="submission" date="2020-11" db="EMBL/GenBank/DDBJ databases">
        <authorList>
            <person name="Wallbank WR R."/>
            <person name="Pardo Diaz C."/>
            <person name="Kozak K."/>
            <person name="Martin S."/>
            <person name="Jiggins C."/>
            <person name="Moest M."/>
            <person name="Warren A I."/>
            <person name="Generalovic N T."/>
            <person name="Byers J.R.P. K."/>
            <person name="Montejo-Kovacevich G."/>
            <person name="Yen C E."/>
        </authorList>
    </citation>
    <scope>NUCLEOTIDE SEQUENCE [LARGE SCALE GENOMIC DNA]</scope>
</reference>
<dbReference type="EMBL" id="LR899009">
    <property type="protein sequence ID" value="CAD7079782.1"/>
    <property type="molecule type" value="Genomic_DNA"/>
</dbReference>
<feature type="region of interest" description="Disordered" evidence="1">
    <location>
        <begin position="67"/>
        <end position="185"/>
    </location>
</feature>
<keyword evidence="2" id="KW-0732">Signal</keyword>
<evidence type="ECO:0000313" key="4">
    <source>
        <dbReference type="Proteomes" id="UP000594454"/>
    </source>
</evidence>
<gene>
    <name evidence="3" type="ORF">HERILL_LOCUS2978</name>
</gene>
<feature type="compositionally biased region" description="Basic and acidic residues" evidence="1">
    <location>
        <begin position="119"/>
        <end position="151"/>
    </location>
</feature>
<name>A0A7R8UFT6_HERIL</name>
<dbReference type="InParanoid" id="A0A7R8UFT6"/>
<feature type="chain" id="PRO_5030604541" evidence="2">
    <location>
        <begin position="22"/>
        <end position="185"/>
    </location>
</feature>
<keyword evidence="4" id="KW-1185">Reference proteome</keyword>
<accession>A0A7R8UFT6</accession>
<feature type="compositionally biased region" description="Basic and acidic residues" evidence="1">
    <location>
        <begin position="83"/>
        <end position="95"/>
    </location>
</feature>
<evidence type="ECO:0000256" key="1">
    <source>
        <dbReference type="SAM" id="MobiDB-lite"/>
    </source>
</evidence>
<dbReference type="OrthoDB" id="6620644at2759"/>
<organism evidence="3 4">
    <name type="scientific">Hermetia illucens</name>
    <name type="common">Black soldier fly</name>
    <dbReference type="NCBI Taxonomy" id="343691"/>
    <lineage>
        <taxon>Eukaryota</taxon>
        <taxon>Metazoa</taxon>
        <taxon>Ecdysozoa</taxon>
        <taxon>Arthropoda</taxon>
        <taxon>Hexapoda</taxon>
        <taxon>Insecta</taxon>
        <taxon>Pterygota</taxon>
        <taxon>Neoptera</taxon>
        <taxon>Endopterygota</taxon>
        <taxon>Diptera</taxon>
        <taxon>Brachycera</taxon>
        <taxon>Stratiomyomorpha</taxon>
        <taxon>Stratiomyidae</taxon>
        <taxon>Hermetiinae</taxon>
        <taxon>Hermetia</taxon>
    </lineage>
</organism>
<evidence type="ECO:0000256" key="2">
    <source>
        <dbReference type="SAM" id="SignalP"/>
    </source>
</evidence>
<dbReference type="Proteomes" id="UP000594454">
    <property type="component" value="Chromosome 1"/>
</dbReference>